<dbReference type="InterPro" id="IPR001451">
    <property type="entry name" value="Hexapep"/>
</dbReference>
<sequence length="209" mass="23134">MSSEKNVFIHPTAIVEEGAIIGEGTKIWHFVHVRSGANIGRNCNIGKDVYIDVSVDIGDNVKIQNGVSIYRGVKIEDDVFIGPYVVFTNDKYPRAFNREWKVFPTLIKKGASIGANATIVCGVTIGEYAMVAAGAVVTNDVPPHGLVIGNPARLKGFVCYCGKPLRKDNTIEKTSQYIVYKCSECGKEVRIPIEHYERYLREAENESNH</sequence>
<dbReference type="Gene3D" id="2.160.10.10">
    <property type="entry name" value="Hexapeptide repeat proteins"/>
    <property type="match status" value="1"/>
</dbReference>
<protein>
    <submittedName>
        <fullName evidence="2">N-acetyltransferase</fullName>
    </submittedName>
</protein>
<evidence type="ECO:0000313" key="2">
    <source>
        <dbReference type="EMBL" id="HHQ50739.1"/>
    </source>
</evidence>
<dbReference type="Pfam" id="PF00132">
    <property type="entry name" value="Hexapep"/>
    <property type="match status" value="3"/>
</dbReference>
<reference evidence="2" key="1">
    <citation type="journal article" date="2020" name="mSystems">
        <title>Genome- and Community-Level Interaction Insights into Carbon Utilization and Element Cycling Functions of Hydrothermarchaeota in Hydrothermal Sediment.</title>
        <authorList>
            <person name="Zhou Z."/>
            <person name="Liu Y."/>
            <person name="Xu W."/>
            <person name="Pan J."/>
            <person name="Luo Z.H."/>
            <person name="Li M."/>
        </authorList>
    </citation>
    <scope>NUCLEOTIDE SEQUENCE [LARGE SCALE GENOMIC DNA]</scope>
    <source>
        <strain evidence="2">SpSt-1105</strain>
    </source>
</reference>
<dbReference type="InterPro" id="IPR050179">
    <property type="entry name" value="Trans_hexapeptide_repeat"/>
</dbReference>
<dbReference type="PROSITE" id="PS00101">
    <property type="entry name" value="HEXAPEP_TRANSFERASES"/>
    <property type="match status" value="1"/>
</dbReference>
<accession>A0A7J3Z7B8</accession>
<proteinExistence type="predicted"/>
<dbReference type="SUPFAM" id="SSF51161">
    <property type="entry name" value="Trimeric LpxA-like enzymes"/>
    <property type="match status" value="1"/>
</dbReference>
<dbReference type="PANTHER" id="PTHR43300">
    <property type="entry name" value="ACETYLTRANSFERASE"/>
    <property type="match status" value="1"/>
</dbReference>
<dbReference type="AlphaFoldDB" id="A0A7J3Z7B8"/>
<dbReference type="InterPro" id="IPR011004">
    <property type="entry name" value="Trimer_LpxA-like_sf"/>
</dbReference>
<dbReference type="PANTHER" id="PTHR43300:SF4">
    <property type="entry name" value="ACYL-[ACYL-CARRIER-PROTEIN]--UDP-N-ACETYLGLUCOSAMINE O-ACYLTRANSFERASE"/>
    <property type="match status" value="1"/>
</dbReference>
<keyword evidence="1 2" id="KW-0808">Transferase</keyword>
<dbReference type="CDD" id="cd03358">
    <property type="entry name" value="LbH_WxcM_N_like"/>
    <property type="match status" value="1"/>
</dbReference>
<gene>
    <name evidence="2" type="ORF">ENM66_05260</name>
</gene>
<comment type="caution">
    <text evidence="2">The sequence shown here is derived from an EMBL/GenBank/DDBJ whole genome shotgun (WGS) entry which is preliminary data.</text>
</comment>
<evidence type="ECO:0000256" key="1">
    <source>
        <dbReference type="ARBA" id="ARBA00022679"/>
    </source>
</evidence>
<dbReference type="InterPro" id="IPR018357">
    <property type="entry name" value="Hexapep_transf_CS"/>
</dbReference>
<name>A0A7J3Z7B8_9CREN</name>
<organism evidence="2">
    <name type="scientific">Ignisphaera aggregans</name>
    <dbReference type="NCBI Taxonomy" id="334771"/>
    <lineage>
        <taxon>Archaea</taxon>
        <taxon>Thermoproteota</taxon>
        <taxon>Thermoprotei</taxon>
        <taxon>Desulfurococcales</taxon>
        <taxon>Desulfurococcaceae</taxon>
        <taxon>Ignisphaera</taxon>
    </lineage>
</organism>
<dbReference type="GO" id="GO:0016740">
    <property type="term" value="F:transferase activity"/>
    <property type="evidence" value="ECO:0007669"/>
    <property type="project" value="UniProtKB-KW"/>
</dbReference>
<dbReference type="EMBL" id="DRYQ01000079">
    <property type="protein sequence ID" value="HHQ50739.1"/>
    <property type="molecule type" value="Genomic_DNA"/>
</dbReference>